<dbReference type="InterPro" id="IPR027417">
    <property type="entry name" value="P-loop_NTPase"/>
</dbReference>
<evidence type="ECO:0000313" key="9">
    <source>
        <dbReference type="EMBL" id="NDL62067.1"/>
    </source>
</evidence>
<accession>A0A845SFE1</accession>
<dbReference type="InterPro" id="IPR035965">
    <property type="entry name" value="PAS-like_dom_sf"/>
</dbReference>
<dbReference type="InterPro" id="IPR025662">
    <property type="entry name" value="Sigma_54_int_dom_ATP-bd_1"/>
</dbReference>
<keyword evidence="4" id="KW-0805">Transcription regulation</keyword>
<proteinExistence type="predicted"/>
<organism evidence="9 10">
    <name type="scientific">Acerihabitans arboris</name>
    <dbReference type="NCBI Taxonomy" id="2691583"/>
    <lineage>
        <taxon>Bacteria</taxon>
        <taxon>Pseudomonadati</taxon>
        <taxon>Pseudomonadota</taxon>
        <taxon>Gammaproteobacteria</taxon>
        <taxon>Enterobacterales</taxon>
        <taxon>Pectobacteriaceae</taxon>
        <taxon>Acerihabitans</taxon>
    </lineage>
</organism>
<evidence type="ECO:0000259" key="8">
    <source>
        <dbReference type="PROSITE" id="PS50045"/>
    </source>
</evidence>
<dbReference type="AlphaFoldDB" id="A0A845SFE1"/>
<dbReference type="CDD" id="cd00009">
    <property type="entry name" value="AAA"/>
    <property type="match status" value="1"/>
</dbReference>
<dbReference type="SMART" id="SM00382">
    <property type="entry name" value="AAA"/>
    <property type="match status" value="1"/>
</dbReference>
<sequence>MSSGNVFHTANKTGIDFKKIVDTLECPIYITNSNGVTEYINQAYLRENPIIDADAILGRTIDDIIKEGKYFKNAITMEVLKQKKAAMAFFVHHLLPEKMAFVSGMPVLDEENKIEHVVSILYAQSFFQKLHAKFNYPVYSFESYHAPLGKKGVPAPPPFTNLIGISKPMEELKRIMLRLANTDASVLISGESGTGKEVVAENIQKLSARSDRPFIKLNCAAIPASLIESELFGYEKGAFTGATSGRAGFFEQANGGTIFLDEIDDLSFEAQARLSRVLQQKEIVRVGSTKPVKLNVRVIAATHSDLDKKIADKQFREDLFYRLSLIPIHLIPLRERKSDIPLLTEHFLHKFDAIYNRIIRFPTKTLKILVDYAWPGNIRELENIIEYLYICSDENFITEEIISPLLGKNEQRSQSDNIDDELFNFCSRQIRNNSSLPDMLSQIERTVLALASEKYKSTYHMATALGVSQPTIVRKMQSLGLGRSSSSRFAIRNHRRKGELPAP</sequence>
<dbReference type="InterPro" id="IPR058031">
    <property type="entry name" value="AAA_lid_NorR"/>
</dbReference>
<dbReference type="PROSITE" id="PS50045">
    <property type="entry name" value="SIGMA54_INTERACT_4"/>
    <property type="match status" value="1"/>
</dbReference>
<reference evidence="9 10" key="2">
    <citation type="submission" date="2020-02" db="EMBL/GenBank/DDBJ databases">
        <title>The new genus of Enterobacteriales.</title>
        <authorList>
            <person name="Kim I.S."/>
        </authorList>
    </citation>
    <scope>NUCLEOTIDE SEQUENCE [LARGE SCALE GENOMIC DNA]</scope>
    <source>
        <strain evidence="9 10">SAP-6</strain>
    </source>
</reference>
<evidence type="ECO:0000256" key="5">
    <source>
        <dbReference type="ARBA" id="ARBA00023125"/>
    </source>
</evidence>
<evidence type="ECO:0000256" key="4">
    <source>
        <dbReference type="ARBA" id="ARBA00023015"/>
    </source>
</evidence>
<dbReference type="InterPro" id="IPR030828">
    <property type="entry name" value="HTH_TyrR"/>
</dbReference>
<dbReference type="SUPFAM" id="SSF55785">
    <property type="entry name" value="PYP-like sensor domain (PAS domain)"/>
    <property type="match status" value="1"/>
</dbReference>
<comment type="caution">
    <text evidence="9">The sequence shown here is derived from an EMBL/GenBank/DDBJ whole genome shotgun (WGS) entry which is preliminary data.</text>
</comment>
<evidence type="ECO:0000256" key="2">
    <source>
        <dbReference type="ARBA" id="ARBA00022797"/>
    </source>
</evidence>
<evidence type="ECO:0000313" key="10">
    <source>
        <dbReference type="Proteomes" id="UP000461443"/>
    </source>
</evidence>
<dbReference type="SUPFAM" id="SSF52540">
    <property type="entry name" value="P-loop containing nucleoside triphosphate hydrolases"/>
    <property type="match status" value="1"/>
</dbReference>
<keyword evidence="6" id="KW-0804">Transcription</keyword>
<dbReference type="InterPro" id="IPR025943">
    <property type="entry name" value="Sigma_54_int_dom_ATP-bd_2"/>
</dbReference>
<gene>
    <name evidence="9" type="ORF">GRH90_04760</name>
</gene>
<keyword evidence="5" id="KW-0238">DNA-binding</keyword>
<keyword evidence="3" id="KW-0067">ATP-binding</keyword>
<dbReference type="RefSeq" id="WP_162364759.1">
    <property type="nucleotide sequence ID" value="NZ_WUBS01000003.1"/>
</dbReference>
<dbReference type="PROSITE" id="PS00675">
    <property type="entry name" value="SIGMA54_INTERACT_1"/>
    <property type="match status" value="1"/>
</dbReference>
<dbReference type="PROSITE" id="PS00688">
    <property type="entry name" value="SIGMA54_INTERACT_3"/>
    <property type="match status" value="1"/>
</dbReference>
<dbReference type="InterPro" id="IPR003593">
    <property type="entry name" value="AAA+_ATPase"/>
</dbReference>
<dbReference type="SUPFAM" id="SSF46689">
    <property type="entry name" value="Homeodomain-like"/>
    <property type="match status" value="1"/>
</dbReference>
<dbReference type="Proteomes" id="UP000461443">
    <property type="component" value="Unassembled WGS sequence"/>
</dbReference>
<dbReference type="Pfam" id="PF18024">
    <property type="entry name" value="HTH_50"/>
    <property type="match status" value="1"/>
</dbReference>
<dbReference type="InterPro" id="IPR002078">
    <property type="entry name" value="Sigma_54_int"/>
</dbReference>
<dbReference type="Gene3D" id="1.10.10.60">
    <property type="entry name" value="Homeodomain-like"/>
    <property type="match status" value="1"/>
</dbReference>
<reference evidence="9 10" key="1">
    <citation type="submission" date="2019-12" db="EMBL/GenBank/DDBJ databases">
        <authorList>
            <person name="Lee S.D."/>
        </authorList>
    </citation>
    <scope>NUCLEOTIDE SEQUENCE [LARGE SCALE GENOMIC DNA]</scope>
    <source>
        <strain evidence="9 10">SAP-6</strain>
    </source>
</reference>
<name>A0A845SFE1_9GAMM</name>
<dbReference type="Pfam" id="PF00158">
    <property type="entry name" value="Sigma54_activat"/>
    <property type="match status" value="1"/>
</dbReference>
<dbReference type="GO" id="GO:0005524">
    <property type="term" value="F:ATP binding"/>
    <property type="evidence" value="ECO:0007669"/>
    <property type="project" value="UniProtKB-KW"/>
</dbReference>
<dbReference type="GO" id="GO:0006355">
    <property type="term" value="P:regulation of DNA-templated transcription"/>
    <property type="evidence" value="ECO:0007669"/>
    <property type="project" value="InterPro"/>
</dbReference>
<dbReference type="PANTHER" id="PTHR32071">
    <property type="entry name" value="TRANSCRIPTIONAL REGULATORY PROTEIN"/>
    <property type="match status" value="1"/>
</dbReference>
<dbReference type="GO" id="GO:0003677">
    <property type="term" value="F:DNA binding"/>
    <property type="evidence" value="ECO:0007669"/>
    <property type="project" value="UniProtKB-KW"/>
</dbReference>
<dbReference type="Gene3D" id="3.40.50.300">
    <property type="entry name" value="P-loop containing nucleotide triphosphate hydrolases"/>
    <property type="match status" value="1"/>
</dbReference>
<evidence type="ECO:0000256" key="1">
    <source>
        <dbReference type="ARBA" id="ARBA00022741"/>
    </source>
</evidence>
<evidence type="ECO:0000256" key="7">
    <source>
        <dbReference type="ARBA" id="ARBA00029500"/>
    </source>
</evidence>
<evidence type="ECO:0000256" key="6">
    <source>
        <dbReference type="ARBA" id="ARBA00023163"/>
    </source>
</evidence>
<dbReference type="Gene3D" id="1.10.8.60">
    <property type="match status" value="1"/>
</dbReference>
<keyword evidence="1" id="KW-0547">Nucleotide-binding</keyword>
<keyword evidence="2" id="KW-0058">Aromatic hydrocarbons catabolism</keyword>
<evidence type="ECO:0000256" key="3">
    <source>
        <dbReference type="ARBA" id="ARBA00022840"/>
    </source>
</evidence>
<dbReference type="InterPro" id="IPR009057">
    <property type="entry name" value="Homeodomain-like_sf"/>
</dbReference>
<dbReference type="PANTHER" id="PTHR32071:SF57">
    <property type="entry name" value="C4-DICARBOXYLATE TRANSPORT TRANSCRIPTIONAL REGULATORY PROTEIN DCTD"/>
    <property type="match status" value="1"/>
</dbReference>
<keyword evidence="10" id="KW-1185">Reference proteome</keyword>
<dbReference type="EMBL" id="WUBS01000003">
    <property type="protein sequence ID" value="NDL62067.1"/>
    <property type="molecule type" value="Genomic_DNA"/>
</dbReference>
<protein>
    <recommendedName>
        <fullName evidence="7">HTH-type transcriptional regulatory protein TyrR</fullName>
    </recommendedName>
</protein>
<dbReference type="Gene3D" id="3.30.450.20">
    <property type="entry name" value="PAS domain"/>
    <property type="match status" value="1"/>
</dbReference>
<feature type="domain" description="Sigma-54 factor interaction" evidence="8">
    <location>
        <begin position="162"/>
        <end position="390"/>
    </location>
</feature>
<dbReference type="Pfam" id="PF25601">
    <property type="entry name" value="AAA_lid_14"/>
    <property type="match status" value="1"/>
</dbReference>
<dbReference type="InterPro" id="IPR025944">
    <property type="entry name" value="Sigma_54_int_dom_CS"/>
</dbReference>
<dbReference type="FunFam" id="3.40.50.300:FF:000006">
    <property type="entry name" value="DNA-binding transcriptional regulator NtrC"/>
    <property type="match status" value="1"/>
</dbReference>
<dbReference type="PROSITE" id="PS00676">
    <property type="entry name" value="SIGMA54_INTERACT_2"/>
    <property type="match status" value="1"/>
</dbReference>